<gene>
    <name evidence="2" type="ORF">HNQ52_000448</name>
</gene>
<keyword evidence="1" id="KW-1133">Transmembrane helix</keyword>
<name>A0A7W8FY17_9GAMM</name>
<sequence length="458" mass="50657">MHDPAPAPADGRDPLPRHTTPTWEMELLISGATVFSLLQLPDLLDGAFYSTFPRFDSGLAAIVMLPYMYIIAATYALVGTFVLHLGARAYWVSVVGLSSVYPEGVDWEKLRWGPMYKRAVIERFAGIAATVEAADNRASRVFGFGVGFALTLLAPLLLMVLLATATYALYELSGHMIAWPVTWSIVFAVVFVPFVLAMMADKFVGKRVAPDGAVARGTLKVLRGYLGGGFGSFTNYPILLFFSRFGQYKSSAMMSIAIMVVLGIVMARMMVREDAFNLSGYSSELPSLRDTRGRALEPRNYADQRDGLLSLVPYPFIQSEVVRDDYVRLFVPYHTPRDAPLLRGLCGQALEADTDSDDREAADALKRAAADRLLDCVGTVFSVLIDGEPVPDLHFDLATEPVFGLRGFVAMIDVRALPRGRHELLILRAPLPETATPEEIERYERRKTGQGRLIAFWR</sequence>
<organism evidence="2 3">
    <name type="scientific">Chiayiivirga flava</name>
    <dbReference type="NCBI Taxonomy" id="659595"/>
    <lineage>
        <taxon>Bacteria</taxon>
        <taxon>Pseudomonadati</taxon>
        <taxon>Pseudomonadota</taxon>
        <taxon>Gammaproteobacteria</taxon>
        <taxon>Lysobacterales</taxon>
        <taxon>Lysobacteraceae</taxon>
        <taxon>Chiayiivirga</taxon>
    </lineage>
</organism>
<reference evidence="2 3" key="1">
    <citation type="submission" date="2020-08" db="EMBL/GenBank/DDBJ databases">
        <title>Genomic Encyclopedia of Type Strains, Phase IV (KMG-IV): sequencing the most valuable type-strain genomes for metagenomic binning, comparative biology and taxonomic classification.</title>
        <authorList>
            <person name="Goeker M."/>
        </authorList>
    </citation>
    <scope>NUCLEOTIDE SEQUENCE [LARGE SCALE GENOMIC DNA]</scope>
    <source>
        <strain evidence="2 3">DSM 24163</strain>
    </source>
</reference>
<dbReference type="RefSeq" id="WP_183959370.1">
    <property type="nucleotide sequence ID" value="NZ_JACHHP010000001.1"/>
</dbReference>
<evidence type="ECO:0000256" key="1">
    <source>
        <dbReference type="SAM" id="Phobius"/>
    </source>
</evidence>
<keyword evidence="1" id="KW-0472">Membrane</keyword>
<keyword evidence="1" id="KW-0812">Transmembrane</keyword>
<feature type="transmembrane region" description="Helical" evidence="1">
    <location>
        <begin position="225"/>
        <end position="246"/>
    </location>
</feature>
<feature type="transmembrane region" description="Helical" evidence="1">
    <location>
        <begin position="141"/>
        <end position="170"/>
    </location>
</feature>
<feature type="transmembrane region" description="Helical" evidence="1">
    <location>
        <begin position="59"/>
        <end position="83"/>
    </location>
</feature>
<proteinExistence type="predicted"/>
<comment type="caution">
    <text evidence="2">The sequence shown here is derived from an EMBL/GenBank/DDBJ whole genome shotgun (WGS) entry which is preliminary data.</text>
</comment>
<dbReference type="Proteomes" id="UP000521199">
    <property type="component" value="Unassembled WGS sequence"/>
</dbReference>
<dbReference type="EMBL" id="JACHHP010000001">
    <property type="protein sequence ID" value="MBB5206932.1"/>
    <property type="molecule type" value="Genomic_DNA"/>
</dbReference>
<keyword evidence="3" id="KW-1185">Reference proteome</keyword>
<feature type="transmembrane region" description="Helical" evidence="1">
    <location>
        <begin position="252"/>
        <end position="271"/>
    </location>
</feature>
<feature type="transmembrane region" description="Helical" evidence="1">
    <location>
        <begin position="176"/>
        <end position="197"/>
    </location>
</feature>
<protein>
    <submittedName>
        <fullName evidence="2">Uncharacterized protein</fullName>
    </submittedName>
</protein>
<evidence type="ECO:0000313" key="2">
    <source>
        <dbReference type="EMBL" id="MBB5206932.1"/>
    </source>
</evidence>
<accession>A0A7W8FY17</accession>
<evidence type="ECO:0000313" key="3">
    <source>
        <dbReference type="Proteomes" id="UP000521199"/>
    </source>
</evidence>
<dbReference type="AlphaFoldDB" id="A0A7W8FY17"/>